<dbReference type="Proteomes" id="UP000218505">
    <property type="component" value="Chromosome"/>
</dbReference>
<keyword evidence="2" id="KW-1185">Reference proteome</keyword>
<name>A0A290ZG47_9PSEU</name>
<accession>A0A290ZG47</accession>
<protein>
    <submittedName>
        <fullName evidence="1">Ferredoxin</fullName>
    </submittedName>
</protein>
<dbReference type="Gene3D" id="3.30.70.20">
    <property type="match status" value="1"/>
</dbReference>
<dbReference type="AlphaFoldDB" id="A0A290ZG47"/>
<sequence length="85" mass="8671">MRLVVDPVACDGHGLCAELLPEAVDLDEWGYPVLPRGPLPPGLLGRAGRAVAACPALALRLVDVEPVARGWGPSAGVTLPGEPVG</sequence>
<dbReference type="EMBL" id="CP023445">
    <property type="protein sequence ID" value="ATE58010.1"/>
    <property type="molecule type" value="Genomic_DNA"/>
</dbReference>
<dbReference type="Pfam" id="PF13459">
    <property type="entry name" value="Fer4_15"/>
    <property type="match status" value="1"/>
</dbReference>
<reference evidence="1" key="1">
    <citation type="submission" date="2017-09" db="EMBL/GenBank/DDBJ databases">
        <title>Complete Genome Sequence of ansamitocin-producing Bacterium Actinosynnema pretiosum X47.</title>
        <authorList>
            <person name="Cao G."/>
            <person name="Zong G."/>
            <person name="Zhong C."/>
            <person name="Fu J."/>
        </authorList>
    </citation>
    <scope>NUCLEOTIDE SEQUENCE [LARGE SCALE GENOMIC DNA]</scope>
    <source>
        <strain evidence="1">X47</strain>
    </source>
</reference>
<dbReference type="KEGG" id="apre:CNX65_05885"/>
<gene>
    <name evidence="1" type="ORF">CNX65_05885</name>
</gene>
<evidence type="ECO:0000313" key="2">
    <source>
        <dbReference type="Proteomes" id="UP000218505"/>
    </source>
</evidence>
<dbReference type="SUPFAM" id="SSF54862">
    <property type="entry name" value="4Fe-4S ferredoxins"/>
    <property type="match status" value="1"/>
</dbReference>
<proteinExistence type="predicted"/>
<evidence type="ECO:0000313" key="1">
    <source>
        <dbReference type="EMBL" id="ATE58010.1"/>
    </source>
</evidence>
<organism evidence="1 2">
    <name type="scientific">Actinosynnema pretiosum</name>
    <dbReference type="NCBI Taxonomy" id="42197"/>
    <lineage>
        <taxon>Bacteria</taxon>
        <taxon>Bacillati</taxon>
        <taxon>Actinomycetota</taxon>
        <taxon>Actinomycetes</taxon>
        <taxon>Pseudonocardiales</taxon>
        <taxon>Pseudonocardiaceae</taxon>
        <taxon>Actinosynnema</taxon>
    </lineage>
</organism>